<keyword evidence="2" id="KW-1185">Reference proteome</keyword>
<dbReference type="EMBL" id="CADEAL010000338">
    <property type="protein sequence ID" value="CAB1418778.1"/>
    <property type="molecule type" value="Genomic_DNA"/>
</dbReference>
<name>A0A9N7TUJ2_PLEPL</name>
<organism evidence="1 2">
    <name type="scientific">Pleuronectes platessa</name>
    <name type="common">European plaice</name>
    <dbReference type="NCBI Taxonomy" id="8262"/>
    <lineage>
        <taxon>Eukaryota</taxon>
        <taxon>Metazoa</taxon>
        <taxon>Chordata</taxon>
        <taxon>Craniata</taxon>
        <taxon>Vertebrata</taxon>
        <taxon>Euteleostomi</taxon>
        <taxon>Actinopterygii</taxon>
        <taxon>Neopterygii</taxon>
        <taxon>Teleostei</taxon>
        <taxon>Neoteleostei</taxon>
        <taxon>Acanthomorphata</taxon>
        <taxon>Carangaria</taxon>
        <taxon>Pleuronectiformes</taxon>
        <taxon>Pleuronectoidei</taxon>
        <taxon>Pleuronectidae</taxon>
        <taxon>Pleuronectes</taxon>
    </lineage>
</organism>
<reference evidence="1" key="1">
    <citation type="submission" date="2020-03" db="EMBL/GenBank/DDBJ databases">
        <authorList>
            <person name="Weist P."/>
        </authorList>
    </citation>
    <scope>NUCLEOTIDE SEQUENCE</scope>
</reference>
<sequence length="282" mass="32544">MFCHFYGLVHTWLGSELQTLQFSVNLNIRCERFLRPEEEFWVWIELNLVLLSMKQRLCPVTVSLPGLILTLIVTSTSSNMQMKPNSLIEPVTRIINEEEEERILENNGNSPKYTTPGENKSHIMEDEIGWGEWKILREGGGVVGWMARPQIYVHPCLDLVPSLSMGSLLREKIKKVPPLLNEKHLEFTEHHVDPRAASVEPRESDTGPLSQRVWNLTASLLPLISRFLQMRTNLWRTFVTRRQSGHDVQARGDLRTRVEYSSSSSRLGSKMILFNFGIKWSF</sequence>
<protein>
    <submittedName>
        <fullName evidence="1">Uncharacterized protein</fullName>
    </submittedName>
</protein>
<gene>
    <name evidence="1" type="ORF">PLEPLA_LOCUS6604</name>
</gene>
<proteinExistence type="predicted"/>
<evidence type="ECO:0000313" key="2">
    <source>
        <dbReference type="Proteomes" id="UP001153269"/>
    </source>
</evidence>
<comment type="caution">
    <text evidence="1">The sequence shown here is derived from an EMBL/GenBank/DDBJ whole genome shotgun (WGS) entry which is preliminary data.</text>
</comment>
<evidence type="ECO:0000313" key="1">
    <source>
        <dbReference type="EMBL" id="CAB1418778.1"/>
    </source>
</evidence>
<dbReference type="Proteomes" id="UP001153269">
    <property type="component" value="Unassembled WGS sequence"/>
</dbReference>
<dbReference type="AlphaFoldDB" id="A0A9N7TUJ2"/>
<accession>A0A9N7TUJ2</accession>